<reference evidence="13 14" key="1">
    <citation type="journal article" date="2013" name="Nature">
        <title>The genomes of four tapeworm species reveal adaptations to parasitism.</title>
        <authorList>
            <person name="Tsai I.J."/>
            <person name="Zarowiecki M."/>
            <person name="Holroyd N."/>
            <person name="Garciarrubio A."/>
            <person name="Sanchez-Flores A."/>
            <person name="Brooks K.L."/>
            <person name="Tracey A."/>
            <person name="Bobes R.J."/>
            <person name="Fragoso G."/>
            <person name="Sciutto E."/>
            <person name="Aslett M."/>
            <person name="Beasley H."/>
            <person name="Bennett H.M."/>
            <person name="Cai J."/>
            <person name="Camicia F."/>
            <person name="Clark R."/>
            <person name="Cucher M."/>
            <person name="De Silva N."/>
            <person name="Day T.A."/>
            <person name="Deplazes P."/>
            <person name="Estrada K."/>
            <person name="Fernandez C."/>
            <person name="Holland P.W."/>
            <person name="Hou J."/>
            <person name="Hu S."/>
            <person name="Huckvale T."/>
            <person name="Hung S.S."/>
            <person name="Kamenetzky L."/>
            <person name="Keane J.A."/>
            <person name="Kiss F."/>
            <person name="Koziol U."/>
            <person name="Lambert O."/>
            <person name="Liu K."/>
            <person name="Luo X."/>
            <person name="Luo Y."/>
            <person name="Macchiaroli N."/>
            <person name="Nichol S."/>
            <person name="Paps J."/>
            <person name="Parkinson J."/>
            <person name="Pouchkina-Stantcheva N."/>
            <person name="Riddiford N."/>
            <person name="Rosenzvit M."/>
            <person name="Salinas G."/>
            <person name="Wasmuth J.D."/>
            <person name="Zamanian M."/>
            <person name="Zheng Y."/>
            <person name="Cai X."/>
            <person name="Soberon X."/>
            <person name="Olson P.D."/>
            <person name="Laclette J.P."/>
            <person name="Brehm K."/>
            <person name="Berriman M."/>
            <person name="Garciarrubio A."/>
            <person name="Bobes R.J."/>
            <person name="Fragoso G."/>
            <person name="Sanchez-Flores A."/>
            <person name="Estrada K."/>
            <person name="Cevallos M.A."/>
            <person name="Morett E."/>
            <person name="Gonzalez V."/>
            <person name="Portillo T."/>
            <person name="Ochoa-Leyva A."/>
            <person name="Jose M.V."/>
            <person name="Sciutto E."/>
            <person name="Landa A."/>
            <person name="Jimenez L."/>
            <person name="Valdes V."/>
            <person name="Carrero J.C."/>
            <person name="Larralde C."/>
            <person name="Morales-Montor J."/>
            <person name="Limon-Lason J."/>
            <person name="Soberon X."/>
            <person name="Laclette J.P."/>
        </authorList>
    </citation>
    <scope>NUCLEOTIDE SEQUENCE [LARGE SCALE GENOMIC DNA]</scope>
</reference>
<dbReference type="NCBIfam" id="TIGR01429">
    <property type="entry name" value="AMP_deaminase"/>
    <property type="match status" value="1"/>
</dbReference>
<accession>A0A068WXG9</accession>
<keyword evidence="7" id="KW-0862">Zinc</keyword>
<dbReference type="Gene3D" id="4.10.800.20">
    <property type="match status" value="1"/>
</dbReference>
<evidence type="ECO:0000256" key="7">
    <source>
        <dbReference type="ARBA" id="ARBA00022833"/>
    </source>
</evidence>
<dbReference type="CDD" id="cd01319">
    <property type="entry name" value="AMPD"/>
    <property type="match status" value="1"/>
</dbReference>
<evidence type="ECO:0000256" key="8">
    <source>
        <dbReference type="ARBA" id="ARBA00023080"/>
    </source>
</evidence>
<evidence type="ECO:0000313" key="13">
    <source>
        <dbReference type="EMBL" id="CDS24564.1"/>
    </source>
</evidence>
<dbReference type="UniPathway" id="UPA00591">
    <property type="reaction ID" value="UER00663"/>
</dbReference>
<dbReference type="PANTHER" id="PTHR11359">
    <property type="entry name" value="AMP DEAMINASE"/>
    <property type="match status" value="1"/>
</dbReference>
<dbReference type="GO" id="GO:0003876">
    <property type="term" value="F:AMP deaminase activity"/>
    <property type="evidence" value="ECO:0007669"/>
    <property type="project" value="UniProtKB-EC"/>
</dbReference>
<dbReference type="FunFam" id="4.10.800.20:FF:000001">
    <property type="entry name" value="AMP deaminase"/>
    <property type="match status" value="1"/>
</dbReference>
<organism evidence="13">
    <name type="scientific">Echinococcus granulosus</name>
    <name type="common">Hydatid tapeworm</name>
    <dbReference type="NCBI Taxonomy" id="6210"/>
    <lineage>
        <taxon>Eukaryota</taxon>
        <taxon>Metazoa</taxon>
        <taxon>Spiralia</taxon>
        <taxon>Lophotrochozoa</taxon>
        <taxon>Platyhelminthes</taxon>
        <taxon>Cestoda</taxon>
        <taxon>Eucestoda</taxon>
        <taxon>Cyclophyllidea</taxon>
        <taxon>Taeniidae</taxon>
        <taxon>Echinococcus</taxon>
        <taxon>Echinococcus granulosus group</taxon>
    </lineage>
</organism>
<dbReference type="FunFam" id="3.20.20.140:FF:000035">
    <property type="entry name" value="Probable amp deaminase"/>
    <property type="match status" value="1"/>
</dbReference>
<dbReference type="InterPro" id="IPR006650">
    <property type="entry name" value="A/AMP_deam_AS"/>
</dbReference>
<reference evidence="15" key="3">
    <citation type="submission" date="2020-10" db="UniProtKB">
        <authorList>
            <consortium name="WormBaseParasite"/>
        </authorList>
    </citation>
    <scope>IDENTIFICATION</scope>
</reference>
<dbReference type="InterPro" id="IPR032466">
    <property type="entry name" value="Metal_Hydrolase"/>
</dbReference>
<comment type="function">
    <text evidence="9">AMP deaminase plays a critical role in energy metabolism. Catalyzes the deamination of AMP to IMP and plays an important role in the purine nucleotide cycle.</text>
</comment>
<dbReference type="GO" id="GO:0046872">
    <property type="term" value="F:metal ion binding"/>
    <property type="evidence" value="ECO:0007669"/>
    <property type="project" value="UniProtKB-KW"/>
</dbReference>
<evidence type="ECO:0000313" key="15">
    <source>
        <dbReference type="WBParaSite" id="EgrG_000392900"/>
    </source>
</evidence>
<proteinExistence type="inferred from homology"/>
<dbReference type="PANTHER" id="PTHR11359:SF0">
    <property type="entry name" value="AMP DEAMINASE"/>
    <property type="match status" value="1"/>
</dbReference>
<evidence type="ECO:0000256" key="4">
    <source>
        <dbReference type="ARBA" id="ARBA00012775"/>
    </source>
</evidence>
<evidence type="ECO:0000256" key="1">
    <source>
        <dbReference type="ARBA" id="ARBA00001947"/>
    </source>
</evidence>
<dbReference type="GO" id="GO:0005829">
    <property type="term" value="C:cytosol"/>
    <property type="evidence" value="ECO:0007669"/>
    <property type="project" value="TreeGrafter"/>
</dbReference>
<evidence type="ECO:0000256" key="11">
    <source>
        <dbReference type="ARBA" id="ARBA00079810"/>
    </source>
</evidence>
<feature type="region of interest" description="Disordered" evidence="12">
    <location>
        <begin position="1"/>
        <end position="27"/>
    </location>
</feature>
<dbReference type="GO" id="GO:0046033">
    <property type="term" value="P:AMP metabolic process"/>
    <property type="evidence" value="ECO:0007669"/>
    <property type="project" value="TreeGrafter"/>
</dbReference>
<dbReference type="WBParaSite" id="EgrG_000392900">
    <property type="protein sequence ID" value="EgrG_000392900"/>
    <property type="gene ID" value="EgrG_000392900"/>
</dbReference>
<evidence type="ECO:0000256" key="10">
    <source>
        <dbReference type="ARBA" id="ARBA00068747"/>
    </source>
</evidence>
<evidence type="ECO:0000313" key="14">
    <source>
        <dbReference type="Proteomes" id="UP000492820"/>
    </source>
</evidence>
<evidence type="ECO:0000256" key="6">
    <source>
        <dbReference type="ARBA" id="ARBA00022801"/>
    </source>
</evidence>
<evidence type="ECO:0000256" key="12">
    <source>
        <dbReference type="SAM" id="MobiDB-lite"/>
    </source>
</evidence>
<comment type="cofactor">
    <cofactor evidence="1">
        <name>Zn(2+)</name>
        <dbReference type="ChEBI" id="CHEBI:29105"/>
    </cofactor>
</comment>
<evidence type="ECO:0000256" key="9">
    <source>
        <dbReference type="ARBA" id="ARBA00054146"/>
    </source>
</evidence>
<evidence type="ECO:0000256" key="5">
    <source>
        <dbReference type="ARBA" id="ARBA00022723"/>
    </source>
</evidence>
<comment type="pathway">
    <text evidence="2">Purine metabolism; IMP biosynthesis via salvage pathway; IMP from AMP: step 1/1.</text>
</comment>
<dbReference type="EMBL" id="LK028610">
    <property type="protein sequence ID" value="CDS24564.1"/>
    <property type="molecule type" value="Genomic_DNA"/>
</dbReference>
<name>A0A068WXG9_ECHGR</name>
<dbReference type="InterPro" id="IPR006329">
    <property type="entry name" value="AMPD"/>
</dbReference>
<keyword evidence="6" id="KW-0378">Hydrolase</keyword>
<dbReference type="Proteomes" id="UP000492820">
    <property type="component" value="Unassembled WGS sequence"/>
</dbReference>
<dbReference type="Gene3D" id="3.20.20.140">
    <property type="entry name" value="Metal-dependent hydrolases"/>
    <property type="match status" value="1"/>
</dbReference>
<keyword evidence="8" id="KW-0546">Nucleotide metabolism</keyword>
<dbReference type="Pfam" id="PF19326">
    <property type="entry name" value="AMP_deaminase"/>
    <property type="match status" value="1"/>
</dbReference>
<dbReference type="SUPFAM" id="SSF51556">
    <property type="entry name" value="Metallo-dependent hydrolases"/>
    <property type="match status" value="1"/>
</dbReference>
<dbReference type="PROSITE" id="PS00485">
    <property type="entry name" value="A_DEAMINASE"/>
    <property type="match status" value="1"/>
</dbReference>
<keyword evidence="5" id="KW-0479">Metal-binding</keyword>
<evidence type="ECO:0000256" key="2">
    <source>
        <dbReference type="ARBA" id="ARBA00004955"/>
    </source>
</evidence>
<dbReference type="EC" id="3.5.4.6" evidence="4"/>
<dbReference type="GO" id="GO:0032264">
    <property type="term" value="P:IMP salvage"/>
    <property type="evidence" value="ECO:0007669"/>
    <property type="project" value="UniProtKB-UniPathway"/>
</dbReference>
<dbReference type="OrthoDB" id="1723809at2759"/>
<protein>
    <recommendedName>
        <fullName evidence="10">AMP deaminase 2</fullName>
        <ecNumber evidence="4">3.5.4.6</ecNumber>
    </recommendedName>
    <alternativeName>
        <fullName evidence="11">AMP deaminase isoform L</fullName>
    </alternativeName>
</protein>
<evidence type="ECO:0000256" key="3">
    <source>
        <dbReference type="ARBA" id="ARBA00006676"/>
    </source>
</evidence>
<gene>
    <name evidence="13" type="ORF">EgrG_000392900</name>
</gene>
<sequence>MSERNGKGNIRDSRKSSARSFEFDIPKLPIERNEMKNHLLSRQLARPAHGDQPSHFQASPNLTPKEARFRLSPVQFETPSEPLTNGNSSGGLKDASYLIAPLKTSEGDTKFHVDEEDDLRTNKVIPEVVRASPIRHLVEYQRVCIGEANTPGLRTHTCNLRTVGRPETCITYQITTNLMLSAPVTVDDLQEAAVALLKSMELRDKYMRASLQKNGRVAKRYLRLARLGSREELQPPRDAFYYTTSSSTRDYPIHPPEIEGDPFAVKYWPEALPAVVCFHKGIAKLEPISKAGLANTQLPQLPFFTLEDFIRDEKTMRMFVANGPLKSFAYRRLCFLSSKFDLHVLLNAGGETLEQKNVPHRDFYNIRKVDTHVHAASCMNQKHLLRFIKKCMRSRANEFVCLDKNTEEPITLKQLMEQLGISPYDMNIDNLDVHADRNTFHRFDKFNAKYNPIGQSQLREVFLKTDNYCKGAFFAHVLKEVFSDLEESKYQNAEPRLSIYGRSRHEWDDLAKWAIDFRVYSPNIRWVIQVPRLYDVYKSKKAVETFQDMIVNIFQPLFEVTLDPASHPELHAFLEHVSAFDSVDDESKVDPIHFDYGVPTADQWNRIENPPYTYYIFYMYANIAVLNQLRHHQKLHVFALRPHCGEAGSVSHLISTFLLAESINHGLLLRKAPVLQYLFYLCQIGLAMSPLSNNSLFLEYPRNPLKDFLARGLHVSLSTDDPLQFHFTKEPLMEEYSIAAQVWKLSFTDMCELARNSVLISGFPDVVKSHWLGLNYWQEEEGVVSNDITRTNLPNIRLAYRYETLTHELHLLVTAALDVNITDDGGGIGFKNSDLCASPLHVIPSNLLQMNHFDDNHRCGDGYDDDDDVN</sequence>
<comment type="similarity">
    <text evidence="3">Belongs to the metallo-dependent hydrolases superfamily. Adenosine and AMP deaminases family.</text>
</comment>
<dbReference type="AlphaFoldDB" id="A0A068WXG9"/>
<reference evidence="13" key="2">
    <citation type="submission" date="2014-06" db="EMBL/GenBank/DDBJ databases">
        <authorList>
            <person name="Aslett M."/>
        </authorList>
    </citation>
    <scope>NUCLEOTIDE SEQUENCE</scope>
</reference>